<dbReference type="GO" id="GO:0008998">
    <property type="term" value="F:ribonucleoside-triphosphate reductase (thioredoxin) activity"/>
    <property type="evidence" value="ECO:0007669"/>
    <property type="project" value="InterPro"/>
</dbReference>
<dbReference type="PANTHER" id="PTHR21075:SF0">
    <property type="entry name" value="ANAEROBIC RIBONUCLEOSIDE-TRIPHOSPHATE REDUCTASE"/>
    <property type="match status" value="1"/>
</dbReference>
<dbReference type="PANTHER" id="PTHR21075">
    <property type="entry name" value="ANAEROBIC RIBONUCLEOSIDE-TRIPHOSPHATE REDUCTASE"/>
    <property type="match status" value="1"/>
</dbReference>
<name>X1IMK8_9ZZZZ</name>
<dbReference type="GO" id="GO:0006260">
    <property type="term" value="P:DNA replication"/>
    <property type="evidence" value="ECO:0007669"/>
    <property type="project" value="InterPro"/>
</dbReference>
<dbReference type="InterPro" id="IPR012833">
    <property type="entry name" value="NrdD"/>
</dbReference>
<dbReference type="Pfam" id="PF13597">
    <property type="entry name" value="NRDD"/>
    <property type="match status" value="1"/>
</dbReference>
<protein>
    <submittedName>
        <fullName evidence="1">Uncharacterized protein</fullName>
    </submittedName>
</protein>
<feature type="non-terminal residue" evidence="1">
    <location>
        <position position="266"/>
    </location>
</feature>
<comment type="caution">
    <text evidence="1">The sequence shown here is derived from an EMBL/GenBank/DDBJ whole genome shotgun (WGS) entry which is preliminary data.</text>
</comment>
<accession>X1IMK8</accession>
<proteinExistence type="predicted"/>
<dbReference type="SUPFAM" id="SSF51998">
    <property type="entry name" value="PFL-like glycyl radical enzymes"/>
    <property type="match status" value="1"/>
</dbReference>
<dbReference type="AlphaFoldDB" id="X1IMK8"/>
<dbReference type="GO" id="GO:0031250">
    <property type="term" value="C:anaerobic ribonucleoside-triphosphate reductase complex"/>
    <property type="evidence" value="ECO:0007669"/>
    <property type="project" value="TreeGrafter"/>
</dbReference>
<reference evidence="1" key="1">
    <citation type="journal article" date="2014" name="Front. Microbiol.">
        <title>High frequency of phylogenetically diverse reductive dehalogenase-homologous genes in deep subseafloor sedimentary metagenomes.</title>
        <authorList>
            <person name="Kawai M."/>
            <person name="Futagami T."/>
            <person name="Toyoda A."/>
            <person name="Takaki Y."/>
            <person name="Nishi S."/>
            <person name="Hori S."/>
            <person name="Arai W."/>
            <person name="Tsubouchi T."/>
            <person name="Morono Y."/>
            <person name="Uchiyama I."/>
            <person name="Ito T."/>
            <person name="Fujiyama A."/>
            <person name="Inagaki F."/>
            <person name="Takami H."/>
        </authorList>
    </citation>
    <scope>NUCLEOTIDE SEQUENCE</scope>
    <source>
        <strain evidence="1">Expedition CK06-06</strain>
    </source>
</reference>
<organism evidence="1">
    <name type="scientific">marine sediment metagenome</name>
    <dbReference type="NCBI Taxonomy" id="412755"/>
    <lineage>
        <taxon>unclassified sequences</taxon>
        <taxon>metagenomes</taxon>
        <taxon>ecological metagenomes</taxon>
    </lineage>
</organism>
<evidence type="ECO:0000313" key="1">
    <source>
        <dbReference type="EMBL" id="GAH67359.1"/>
    </source>
</evidence>
<gene>
    <name evidence="1" type="ORF">S03H2_46890</name>
</gene>
<dbReference type="GO" id="GO:0009265">
    <property type="term" value="P:2'-deoxyribonucleotide biosynthetic process"/>
    <property type="evidence" value="ECO:0007669"/>
    <property type="project" value="TreeGrafter"/>
</dbReference>
<dbReference type="Gene3D" id="3.20.70.20">
    <property type="match status" value="1"/>
</dbReference>
<sequence length="266" mass="30977">MENYGEYQDECLKLFNALVNAFKDGDDCNNSFRTPIHEIMVSSAWLNKFNDAYRNVWEEIKSMKSSILIKSDTSSLKDNNLKSSNYQNSGILQEVCLNLPRFAYTTKDETKFLELLNEKLILTNQVLIKKYKIIEKRLRSNHLPLCSGIINSKPLYNLRNQIFAISFIGLNETVKFLTHYELHEHDDALNLGVKILNDMNNICKRFSENNNLLILLSETITKKAINRFARLDMNHFPKIALHQSNGEDPYYTNSFHFRKDVEVDPI</sequence>
<dbReference type="EMBL" id="BARU01029474">
    <property type="protein sequence ID" value="GAH67359.1"/>
    <property type="molecule type" value="Genomic_DNA"/>
</dbReference>
<dbReference type="GO" id="GO:0004748">
    <property type="term" value="F:ribonucleoside-diphosphate reductase activity, thioredoxin disulfide as acceptor"/>
    <property type="evidence" value="ECO:0007669"/>
    <property type="project" value="TreeGrafter"/>
</dbReference>